<evidence type="ECO:0000313" key="3">
    <source>
        <dbReference type="Proteomes" id="UP000054926"/>
    </source>
</evidence>
<feature type="region of interest" description="Disordered" evidence="1">
    <location>
        <begin position="42"/>
        <end position="62"/>
    </location>
</feature>
<evidence type="ECO:0000256" key="1">
    <source>
        <dbReference type="SAM" id="MobiDB-lite"/>
    </source>
</evidence>
<dbReference type="Proteomes" id="UP000054926">
    <property type="component" value="Unassembled WGS sequence"/>
</dbReference>
<organism evidence="2 3">
    <name type="scientific">Legionella steelei</name>
    <dbReference type="NCBI Taxonomy" id="947033"/>
    <lineage>
        <taxon>Bacteria</taxon>
        <taxon>Pseudomonadati</taxon>
        <taxon>Pseudomonadota</taxon>
        <taxon>Gammaproteobacteria</taxon>
        <taxon>Legionellales</taxon>
        <taxon>Legionellaceae</taxon>
        <taxon>Legionella</taxon>
    </lineage>
</organism>
<keyword evidence="3" id="KW-1185">Reference proteome</keyword>
<accession>A0A0W0ZCX0</accession>
<dbReference type="STRING" id="947033.Lste_3117"/>
<dbReference type="PATRIC" id="fig|947033.5.peg.3307"/>
<reference evidence="2 3" key="1">
    <citation type="submission" date="2015-11" db="EMBL/GenBank/DDBJ databases">
        <title>Genomic analysis of 38 Legionella species identifies large and diverse effector repertoires.</title>
        <authorList>
            <person name="Burstein D."/>
            <person name="Amaro F."/>
            <person name="Zusman T."/>
            <person name="Lifshitz Z."/>
            <person name="Cohen O."/>
            <person name="Gilbert J.A."/>
            <person name="Pupko T."/>
            <person name="Shuman H.A."/>
            <person name="Segal G."/>
        </authorList>
    </citation>
    <scope>NUCLEOTIDE SEQUENCE [LARGE SCALE GENOMIC DNA]</scope>
    <source>
        <strain evidence="2 3">IMVS3376</strain>
    </source>
</reference>
<dbReference type="AlphaFoldDB" id="A0A0W0ZCX0"/>
<comment type="caution">
    <text evidence="2">The sequence shown here is derived from an EMBL/GenBank/DDBJ whole genome shotgun (WGS) entry which is preliminary data.</text>
</comment>
<evidence type="ECO:0000313" key="2">
    <source>
        <dbReference type="EMBL" id="KTD66911.1"/>
    </source>
</evidence>
<protein>
    <submittedName>
        <fullName evidence="2">Uncharacterized protein</fullName>
    </submittedName>
</protein>
<dbReference type="RefSeq" id="WP_068310995.1">
    <property type="nucleotide sequence ID" value="NZ_LNYY01000021.1"/>
</dbReference>
<sequence>MFYEGLKENSTIVIVPSSAIDTMQLGNLAGITALTMDLEKNKASDVKKTRGKISRENPEEEL</sequence>
<proteinExistence type="predicted"/>
<name>A0A0W0ZCX0_9GAMM</name>
<gene>
    <name evidence="2" type="ORF">Lste_3117</name>
</gene>
<dbReference type="EMBL" id="LNYY01000021">
    <property type="protein sequence ID" value="KTD66911.1"/>
    <property type="molecule type" value="Genomic_DNA"/>
</dbReference>